<evidence type="ECO:0000313" key="1">
    <source>
        <dbReference type="EMBL" id="CAG8552023.1"/>
    </source>
</evidence>
<proteinExistence type="predicted"/>
<organism evidence="1 2">
    <name type="scientific">Dentiscutata heterogama</name>
    <dbReference type="NCBI Taxonomy" id="1316150"/>
    <lineage>
        <taxon>Eukaryota</taxon>
        <taxon>Fungi</taxon>
        <taxon>Fungi incertae sedis</taxon>
        <taxon>Mucoromycota</taxon>
        <taxon>Glomeromycotina</taxon>
        <taxon>Glomeromycetes</taxon>
        <taxon>Diversisporales</taxon>
        <taxon>Gigasporaceae</taxon>
        <taxon>Dentiscutata</taxon>
    </lineage>
</organism>
<dbReference type="Proteomes" id="UP000789702">
    <property type="component" value="Unassembled WGS sequence"/>
</dbReference>
<accession>A0ACA9LUW7</accession>
<feature type="non-terminal residue" evidence="1">
    <location>
        <position position="1"/>
    </location>
</feature>
<evidence type="ECO:0000313" key="2">
    <source>
        <dbReference type="Proteomes" id="UP000789702"/>
    </source>
</evidence>
<keyword evidence="2" id="KW-1185">Reference proteome</keyword>
<name>A0ACA9LUW7_9GLOM</name>
<sequence>RKVCLCKIHNERNNVQQMLSSKNEVVPSSYEITETMICFPFFVERMMPKKSTKKSTKFPKSVENSAEKYSRKKHKKICGPVNDPCKRVNELSAPCNQTLPPPASNFSIYEVTSNGNGALCNCNKLYYDTLESCTYCLSNSSRKVTIQRFKDWKESCIKFGTNFTEFPPSKVMPYSELDNGNSTNSTQIVPLADPNNTTIDILIAICVFETVLIIAGIGFYIFYRMYYRKNLFESKKLNEPKTNKLQDDDANIPNIDNQLEQHVLFQQFLQYLQSQKQSGSQRLLHDETIPI</sequence>
<protein>
    <submittedName>
        <fullName evidence="1">11273_t:CDS:1</fullName>
    </submittedName>
</protein>
<comment type="caution">
    <text evidence="1">The sequence shown here is derived from an EMBL/GenBank/DDBJ whole genome shotgun (WGS) entry which is preliminary data.</text>
</comment>
<dbReference type="EMBL" id="CAJVPU010005741">
    <property type="protein sequence ID" value="CAG8552023.1"/>
    <property type="molecule type" value="Genomic_DNA"/>
</dbReference>
<reference evidence="1" key="1">
    <citation type="submission" date="2021-06" db="EMBL/GenBank/DDBJ databases">
        <authorList>
            <person name="Kallberg Y."/>
            <person name="Tangrot J."/>
            <person name="Rosling A."/>
        </authorList>
    </citation>
    <scope>NUCLEOTIDE SEQUENCE</scope>
    <source>
        <strain evidence="1">IL203A</strain>
    </source>
</reference>
<gene>
    <name evidence="1" type="ORF">DHETER_LOCUS5268</name>
</gene>